<accession>A0ABR1LHU9</accession>
<dbReference type="EMBL" id="JBBPEH010000008">
    <property type="protein sequence ID" value="KAK7534787.1"/>
    <property type="molecule type" value="Genomic_DNA"/>
</dbReference>
<dbReference type="RefSeq" id="XP_066653512.1">
    <property type="nucleotide sequence ID" value="XM_066796125.1"/>
</dbReference>
<organism evidence="1 2">
    <name type="scientific">Phyllosticta citribraziliensis</name>
    <dbReference type="NCBI Taxonomy" id="989973"/>
    <lineage>
        <taxon>Eukaryota</taxon>
        <taxon>Fungi</taxon>
        <taxon>Dikarya</taxon>
        <taxon>Ascomycota</taxon>
        <taxon>Pezizomycotina</taxon>
        <taxon>Dothideomycetes</taxon>
        <taxon>Dothideomycetes incertae sedis</taxon>
        <taxon>Botryosphaeriales</taxon>
        <taxon>Phyllostictaceae</taxon>
        <taxon>Phyllosticta</taxon>
    </lineage>
</organism>
<dbReference type="GeneID" id="92029031"/>
<evidence type="ECO:0000313" key="1">
    <source>
        <dbReference type="EMBL" id="KAK7534787.1"/>
    </source>
</evidence>
<gene>
    <name evidence="1" type="ORF">J3D65DRAFT_423362</name>
</gene>
<protein>
    <submittedName>
        <fullName evidence="1">Uncharacterized protein</fullName>
    </submittedName>
</protein>
<proteinExistence type="predicted"/>
<evidence type="ECO:0000313" key="2">
    <source>
        <dbReference type="Proteomes" id="UP001360953"/>
    </source>
</evidence>
<comment type="caution">
    <text evidence="1">The sequence shown here is derived from an EMBL/GenBank/DDBJ whole genome shotgun (WGS) entry which is preliminary data.</text>
</comment>
<keyword evidence="2" id="KW-1185">Reference proteome</keyword>
<sequence length="159" mass="17630">MAIDILALPHKVGPEVGKWRDELPLLPAALYTLFDISAADLVRLQEACEEQCEIHRRGDCVKPPAHSNFSGRDLTAIVNHHLQLAESKEFDPTLFIVAVGQDWESRGVLLVTLDSDGEQDDCQPDKFWVKATRSGGCFVTISIGESDWQKAKRAFAVAE</sequence>
<reference evidence="1 2" key="1">
    <citation type="submission" date="2024-04" db="EMBL/GenBank/DDBJ databases">
        <title>Phyllosticta paracitricarpa is synonymous to the EU quarantine fungus P. citricarpa based on phylogenomic analyses.</title>
        <authorList>
            <consortium name="Lawrence Berkeley National Laboratory"/>
            <person name="Van ingen-buijs V.A."/>
            <person name="Van westerhoven A.C."/>
            <person name="Haridas S."/>
            <person name="Skiadas P."/>
            <person name="Martin F."/>
            <person name="Groenewald J.Z."/>
            <person name="Crous P.W."/>
            <person name="Seidl M.F."/>
        </authorList>
    </citation>
    <scope>NUCLEOTIDE SEQUENCE [LARGE SCALE GENOMIC DNA]</scope>
    <source>
        <strain evidence="1 2">CPC 17464</strain>
    </source>
</reference>
<dbReference type="Proteomes" id="UP001360953">
    <property type="component" value="Unassembled WGS sequence"/>
</dbReference>
<name>A0ABR1LHU9_9PEZI</name>